<feature type="domain" description="Large ribosomal subunit protein uL6 alpha-beta" evidence="7">
    <location>
        <begin position="91"/>
        <end position="164"/>
    </location>
</feature>
<keyword evidence="4 6" id="KW-0694">RNA-binding</keyword>
<feature type="domain" description="Large ribosomal subunit protein uL6 alpha-beta" evidence="7">
    <location>
        <begin position="12"/>
        <end position="83"/>
    </location>
</feature>
<comment type="similarity">
    <text evidence="1 4 5">Belongs to the universal ribosomal protein uL6 family.</text>
</comment>
<dbReference type="GO" id="GO:0003735">
    <property type="term" value="F:structural constituent of ribosome"/>
    <property type="evidence" value="ECO:0007669"/>
    <property type="project" value="UniProtKB-UniRule"/>
</dbReference>
<dbReference type="PRINTS" id="PR00059">
    <property type="entry name" value="RIBOSOMALL6"/>
</dbReference>
<dbReference type="InterPro" id="IPR020040">
    <property type="entry name" value="Ribosomal_uL6_a/b-dom"/>
</dbReference>
<dbReference type="GO" id="GO:0002181">
    <property type="term" value="P:cytoplasmic translation"/>
    <property type="evidence" value="ECO:0007669"/>
    <property type="project" value="TreeGrafter"/>
</dbReference>
<evidence type="ECO:0000256" key="5">
    <source>
        <dbReference type="RuleBase" id="RU003869"/>
    </source>
</evidence>
<dbReference type="PROSITE" id="PS00525">
    <property type="entry name" value="RIBOSOMAL_L6_1"/>
    <property type="match status" value="1"/>
</dbReference>
<dbReference type="SUPFAM" id="SSF56053">
    <property type="entry name" value="Ribosomal protein L6"/>
    <property type="match status" value="2"/>
</dbReference>
<dbReference type="HAMAP" id="MF_01365_B">
    <property type="entry name" value="Ribosomal_uL6_B"/>
    <property type="match status" value="1"/>
</dbReference>
<protein>
    <recommendedName>
        <fullName evidence="4">Large ribosomal subunit protein uL6</fullName>
    </recommendedName>
</protein>
<organism evidence="8 9">
    <name type="scientific">Candidatus Doudnabacteria bacterium CG10_big_fil_rev_8_21_14_0_10_41_10</name>
    <dbReference type="NCBI Taxonomy" id="1974551"/>
    <lineage>
        <taxon>Bacteria</taxon>
        <taxon>Candidatus Doudnaibacteriota</taxon>
    </lineage>
</organism>
<proteinExistence type="inferred from homology"/>
<dbReference type="EMBL" id="PFAJ01000042">
    <property type="protein sequence ID" value="PIR97141.1"/>
    <property type="molecule type" value="Genomic_DNA"/>
</dbReference>
<evidence type="ECO:0000256" key="2">
    <source>
        <dbReference type="ARBA" id="ARBA00022980"/>
    </source>
</evidence>
<sequence length="182" mass="19809">MSKIGKRPIELPEGVTAKLEAGKILVTGPKGKMELATNPLVKIKVEEKNVVVSIDDLSNTKKKAMWGTMRSLINGMVEGVSKGFEKKLEVIGVGYRVTTDKKKINLHLGYSHPIDLEIPEGLEVTAVKNVITVSGINKQSVGQFASIIRSKRKPEPYKGKGVKYSNEVIRRKAGKVMKAAGA</sequence>
<dbReference type="PIRSF" id="PIRSF002162">
    <property type="entry name" value="Ribosomal_L6"/>
    <property type="match status" value="1"/>
</dbReference>
<dbReference type="Gene3D" id="3.90.930.12">
    <property type="entry name" value="Ribosomal protein L6, alpha-beta domain"/>
    <property type="match status" value="2"/>
</dbReference>
<keyword evidence="3 4" id="KW-0687">Ribonucleoprotein</keyword>
<dbReference type="GO" id="GO:0022625">
    <property type="term" value="C:cytosolic large ribosomal subunit"/>
    <property type="evidence" value="ECO:0007669"/>
    <property type="project" value="UniProtKB-UniRule"/>
</dbReference>
<comment type="subunit">
    <text evidence="4">Part of the 50S ribosomal subunit.</text>
</comment>
<dbReference type="Proteomes" id="UP000230557">
    <property type="component" value="Unassembled WGS sequence"/>
</dbReference>
<dbReference type="Pfam" id="PF00347">
    <property type="entry name" value="Ribosomal_L6"/>
    <property type="match status" value="2"/>
</dbReference>
<dbReference type="GO" id="GO:0019843">
    <property type="term" value="F:rRNA binding"/>
    <property type="evidence" value="ECO:0007669"/>
    <property type="project" value="UniProtKB-UniRule"/>
</dbReference>
<keyword evidence="2 4" id="KW-0689">Ribosomal protein</keyword>
<dbReference type="InterPro" id="IPR036789">
    <property type="entry name" value="Ribosomal_uL6-like_a/b-dom_sf"/>
</dbReference>
<name>A0A2H0VDI8_9BACT</name>
<evidence type="ECO:0000256" key="3">
    <source>
        <dbReference type="ARBA" id="ARBA00023274"/>
    </source>
</evidence>
<dbReference type="PANTHER" id="PTHR11655">
    <property type="entry name" value="60S/50S RIBOSOMAL PROTEIN L6/L9"/>
    <property type="match status" value="1"/>
</dbReference>
<evidence type="ECO:0000313" key="8">
    <source>
        <dbReference type="EMBL" id="PIR97141.1"/>
    </source>
</evidence>
<comment type="caution">
    <text evidence="8">The sequence shown here is derived from an EMBL/GenBank/DDBJ whole genome shotgun (WGS) entry which is preliminary data.</text>
</comment>
<comment type="function">
    <text evidence="4 6">This protein binds to the 23S rRNA, and is important in its secondary structure. It is located near the subunit interface in the base of the L7/L12 stalk, and near the tRNA binding site of the peptidyltransferase center.</text>
</comment>
<evidence type="ECO:0000259" key="7">
    <source>
        <dbReference type="Pfam" id="PF00347"/>
    </source>
</evidence>
<dbReference type="InterPro" id="IPR019906">
    <property type="entry name" value="Ribosomal_uL6_bac-type"/>
</dbReference>
<dbReference type="PANTHER" id="PTHR11655:SF14">
    <property type="entry name" value="LARGE RIBOSOMAL SUBUNIT PROTEIN UL6M"/>
    <property type="match status" value="1"/>
</dbReference>
<accession>A0A2H0VDI8</accession>
<dbReference type="FunFam" id="3.90.930.12:FF:000001">
    <property type="entry name" value="50S ribosomal protein L6"/>
    <property type="match status" value="1"/>
</dbReference>
<evidence type="ECO:0000256" key="6">
    <source>
        <dbReference type="RuleBase" id="RU003870"/>
    </source>
</evidence>
<gene>
    <name evidence="4 8" type="primary">rplF</name>
    <name evidence="8" type="ORF">COT91_02915</name>
</gene>
<evidence type="ECO:0000256" key="4">
    <source>
        <dbReference type="HAMAP-Rule" id="MF_01365"/>
    </source>
</evidence>
<dbReference type="InterPro" id="IPR000702">
    <property type="entry name" value="Ribosomal_uL6-like"/>
</dbReference>
<evidence type="ECO:0000256" key="1">
    <source>
        <dbReference type="ARBA" id="ARBA00009356"/>
    </source>
</evidence>
<dbReference type="NCBIfam" id="TIGR03654">
    <property type="entry name" value="L6_bact"/>
    <property type="match status" value="1"/>
</dbReference>
<evidence type="ECO:0000313" key="9">
    <source>
        <dbReference type="Proteomes" id="UP000230557"/>
    </source>
</evidence>
<keyword evidence="4 6" id="KW-0699">rRNA-binding</keyword>
<reference evidence="9" key="1">
    <citation type="submission" date="2017-09" db="EMBL/GenBank/DDBJ databases">
        <title>Depth-based differentiation of microbial function through sediment-hosted aquifers and enrichment of novel symbionts in the deep terrestrial subsurface.</title>
        <authorList>
            <person name="Probst A.J."/>
            <person name="Ladd B."/>
            <person name="Jarett J.K."/>
            <person name="Geller-Mcgrath D.E."/>
            <person name="Sieber C.M.K."/>
            <person name="Emerson J.B."/>
            <person name="Anantharaman K."/>
            <person name="Thomas B.C."/>
            <person name="Malmstrom R."/>
            <person name="Stieglmeier M."/>
            <person name="Klingl A."/>
            <person name="Woyke T."/>
            <person name="Ryan C.M."/>
            <person name="Banfield J.F."/>
        </authorList>
    </citation>
    <scope>NUCLEOTIDE SEQUENCE [LARGE SCALE GENOMIC DNA]</scope>
</reference>
<dbReference type="AlphaFoldDB" id="A0A2H0VDI8"/>
<dbReference type="InterPro" id="IPR002358">
    <property type="entry name" value="Ribosomal_uL6_CS"/>
</dbReference>